<dbReference type="AlphaFoldDB" id="A0A834NKQ3"/>
<reference evidence="2" key="1">
    <citation type="journal article" date="2020" name="G3 (Bethesda)">
        <title>High-Quality Assemblies for Three Invasive Social Wasps from the &lt;i&gt;Vespula&lt;/i&gt; Genus.</title>
        <authorList>
            <person name="Harrop T.W.R."/>
            <person name="Guhlin J."/>
            <person name="McLaughlin G.M."/>
            <person name="Permina E."/>
            <person name="Stockwell P."/>
            <person name="Gilligan J."/>
            <person name="Le Lec M.F."/>
            <person name="Gruber M.A.M."/>
            <person name="Quinn O."/>
            <person name="Lovegrove M."/>
            <person name="Duncan E.J."/>
            <person name="Remnant E.J."/>
            <person name="Van Eeckhoven J."/>
            <person name="Graham B."/>
            <person name="Knapp R.A."/>
            <person name="Langford K.W."/>
            <person name="Kronenberg Z."/>
            <person name="Press M.O."/>
            <person name="Eacker S.M."/>
            <person name="Wilson-Rankin E.E."/>
            <person name="Purcell J."/>
            <person name="Lester P.J."/>
            <person name="Dearden P.K."/>
        </authorList>
    </citation>
    <scope>NUCLEOTIDE SEQUENCE</scope>
    <source>
        <strain evidence="2">Marl-1</strain>
    </source>
</reference>
<dbReference type="Proteomes" id="UP000614350">
    <property type="component" value="Unassembled WGS sequence"/>
</dbReference>
<sequence length="106" mass="11992">MGTWIVPIEEKKERKKKDKKINKKEKDEDVTDDKNKFSFGKSGSTIKKGSPSRSPPLFLMTGFKKNLGPVGLWVEAPSKDAFNNTISKTSLMGKSRMNDESKQKQQ</sequence>
<protein>
    <submittedName>
        <fullName evidence="2">Uncharacterized protein</fullName>
    </submittedName>
</protein>
<organism evidence="2 3">
    <name type="scientific">Vespula vulgaris</name>
    <name type="common">Yellow jacket</name>
    <name type="synonym">Wasp</name>
    <dbReference type="NCBI Taxonomy" id="7454"/>
    <lineage>
        <taxon>Eukaryota</taxon>
        <taxon>Metazoa</taxon>
        <taxon>Ecdysozoa</taxon>
        <taxon>Arthropoda</taxon>
        <taxon>Hexapoda</taxon>
        <taxon>Insecta</taxon>
        <taxon>Pterygota</taxon>
        <taxon>Neoptera</taxon>
        <taxon>Endopterygota</taxon>
        <taxon>Hymenoptera</taxon>
        <taxon>Apocrita</taxon>
        <taxon>Aculeata</taxon>
        <taxon>Vespoidea</taxon>
        <taxon>Vespidae</taxon>
        <taxon>Vespinae</taxon>
        <taxon>Vespula</taxon>
    </lineage>
</organism>
<feature type="region of interest" description="Disordered" evidence="1">
    <location>
        <begin position="84"/>
        <end position="106"/>
    </location>
</feature>
<feature type="compositionally biased region" description="Basic and acidic residues" evidence="1">
    <location>
        <begin position="96"/>
        <end position="106"/>
    </location>
</feature>
<feature type="region of interest" description="Disordered" evidence="1">
    <location>
        <begin position="1"/>
        <end position="55"/>
    </location>
</feature>
<feature type="compositionally biased region" description="Basic and acidic residues" evidence="1">
    <location>
        <begin position="24"/>
        <end position="36"/>
    </location>
</feature>
<evidence type="ECO:0000313" key="3">
    <source>
        <dbReference type="Proteomes" id="UP000614350"/>
    </source>
</evidence>
<evidence type="ECO:0000256" key="1">
    <source>
        <dbReference type="SAM" id="MobiDB-lite"/>
    </source>
</evidence>
<proteinExistence type="predicted"/>
<name>A0A834NKQ3_VESVU</name>
<evidence type="ECO:0000313" key="2">
    <source>
        <dbReference type="EMBL" id="KAF7411394.1"/>
    </source>
</evidence>
<feature type="compositionally biased region" description="Basic residues" evidence="1">
    <location>
        <begin position="13"/>
        <end position="23"/>
    </location>
</feature>
<dbReference type="EMBL" id="JACSEA010000001">
    <property type="protein sequence ID" value="KAF7411394.1"/>
    <property type="molecule type" value="Genomic_DNA"/>
</dbReference>
<accession>A0A834NKQ3</accession>
<comment type="caution">
    <text evidence="2">The sequence shown here is derived from an EMBL/GenBank/DDBJ whole genome shotgun (WGS) entry which is preliminary data.</text>
</comment>
<keyword evidence="3" id="KW-1185">Reference proteome</keyword>
<gene>
    <name evidence="2" type="ORF">HZH66_000290</name>
</gene>